<gene>
    <name evidence="2" type="ORF">Rmf_18170</name>
</gene>
<dbReference type="EMBL" id="AP025637">
    <property type="protein sequence ID" value="BDG71888.1"/>
    <property type="molecule type" value="Genomic_DNA"/>
</dbReference>
<evidence type="ECO:0000256" key="1">
    <source>
        <dbReference type="SAM" id="MobiDB-lite"/>
    </source>
</evidence>
<dbReference type="Proteomes" id="UP000831327">
    <property type="component" value="Chromosome"/>
</dbReference>
<feature type="region of interest" description="Disordered" evidence="1">
    <location>
        <begin position="1"/>
        <end position="27"/>
    </location>
</feature>
<name>A0ABN6P1M6_9PROT</name>
<accession>A0ABN6P1M6</accession>
<proteinExistence type="predicted"/>
<evidence type="ECO:0000313" key="3">
    <source>
        <dbReference type="Proteomes" id="UP000831327"/>
    </source>
</evidence>
<evidence type="ECO:0000313" key="2">
    <source>
        <dbReference type="EMBL" id="BDG71888.1"/>
    </source>
</evidence>
<sequence>MVPSKARPPNSPKVQETEFPAGVQGQSPCDARYAARTARPRASCSVSTASAALTLIIPTVMKAGP</sequence>
<organism evidence="2 3">
    <name type="scientific">Roseomonas fluvialis</name>
    <dbReference type="NCBI Taxonomy" id="1750527"/>
    <lineage>
        <taxon>Bacteria</taxon>
        <taxon>Pseudomonadati</taxon>
        <taxon>Pseudomonadota</taxon>
        <taxon>Alphaproteobacteria</taxon>
        <taxon>Acetobacterales</taxon>
        <taxon>Roseomonadaceae</taxon>
        <taxon>Roseomonas</taxon>
    </lineage>
</organism>
<reference evidence="2 3" key="1">
    <citation type="journal article" date="2016" name="Microbes Environ.">
        <title>Phylogenetically diverse aerobic anoxygenic phototrophic bacteria isolated from epilithic biofilms in Tama river, Japan.</title>
        <authorList>
            <person name="Hirose S."/>
            <person name="Matsuura K."/>
            <person name="Haruta S."/>
        </authorList>
    </citation>
    <scope>NUCLEOTIDE SEQUENCE [LARGE SCALE GENOMIC DNA]</scope>
    <source>
        <strain evidence="2 3">S08</strain>
    </source>
</reference>
<keyword evidence="3" id="KW-1185">Reference proteome</keyword>
<protein>
    <submittedName>
        <fullName evidence="2">Uncharacterized protein</fullName>
    </submittedName>
</protein>